<evidence type="ECO:0000256" key="3">
    <source>
        <dbReference type="ARBA" id="ARBA00022553"/>
    </source>
</evidence>
<protein>
    <submittedName>
        <fullName evidence="13">Fatty acid synthase subunit alpha</fullName>
    </submittedName>
</protein>
<evidence type="ECO:0000256" key="7">
    <source>
        <dbReference type="ARBA" id="ARBA00048508"/>
    </source>
</evidence>
<dbReference type="GO" id="GO:0004316">
    <property type="term" value="F:3-oxoacyl-[acyl-carrier-protein] reductase (NADPH) activity"/>
    <property type="evidence" value="ECO:0007669"/>
    <property type="project" value="UniProtKB-EC"/>
</dbReference>
<keyword evidence="2 8" id="KW-0596">Phosphopantetheine</keyword>
<evidence type="ECO:0000256" key="4">
    <source>
        <dbReference type="ARBA" id="ARBA00022679"/>
    </source>
</evidence>
<comment type="similarity">
    <text evidence="1 8">Belongs to the thiolase-like superfamily. Fungal fatty acid synthetase subunit alpha family.</text>
</comment>
<accession>A0A093V6H7</accession>
<organism evidence="13">
    <name type="scientific">Talaromyces marneffei PM1</name>
    <dbReference type="NCBI Taxonomy" id="1077442"/>
    <lineage>
        <taxon>Eukaryota</taxon>
        <taxon>Fungi</taxon>
        <taxon>Dikarya</taxon>
        <taxon>Ascomycota</taxon>
        <taxon>Pezizomycotina</taxon>
        <taxon>Eurotiomycetes</taxon>
        <taxon>Eurotiomycetidae</taxon>
        <taxon>Eurotiales</taxon>
        <taxon>Trichocomaceae</taxon>
        <taxon>Talaromyces</taxon>
        <taxon>Talaromyces sect. Talaromyces</taxon>
    </lineage>
</organism>
<feature type="compositionally biased region" description="Low complexity" evidence="11">
    <location>
        <begin position="128"/>
        <end position="142"/>
    </location>
</feature>
<dbReference type="Gene3D" id="3.90.25.70">
    <property type="match status" value="1"/>
</dbReference>
<dbReference type="InterPro" id="IPR018201">
    <property type="entry name" value="Ketoacyl_synth_AS"/>
</dbReference>
<evidence type="ECO:0000256" key="2">
    <source>
        <dbReference type="ARBA" id="ARBA00022450"/>
    </source>
</evidence>
<dbReference type="Pfam" id="PF18314">
    <property type="entry name" value="FAS_I_H"/>
    <property type="match status" value="1"/>
</dbReference>
<feature type="domain" description="Ketosynthase family 3 (KS3)" evidence="12">
    <location>
        <begin position="1038"/>
        <end position="1561"/>
    </location>
</feature>
<evidence type="ECO:0000256" key="9">
    <source>
        <dbReference type="PIRSR" id="PIRSR000454-1"/>
    </source>
</evidence>
<evidence type="ECO:0000256" key="6">
    <source>
        <dbReference type="ARBA" id="ARBA00048237"/>
    </source>
</evidence>
<dbReference type="EMBL" id="JPOX01000023">
    <property type="protein sequence ID" value="KFX45549.1"/>
    <property type="molecule type" value="Genomic_DNA"/>
</dbReference>
<feature type="region of interest" description="Disordered" evidence="11">
    <location>
        <begin position="115"/>
        <end position="169"/>
    </location>
</feature>
<feature type="compositionally biased region" description="Basic and acidic residues" evidence="11">
    <location>
        <begin position="1274"/>
        <end position="1285"/>
    </location>
</feature>
<dbReference type="InterPro" id="IPR040899">
    <property type="entry name" value="Fas_alpha_ACP"/>
</dbReference>
<sequence length="1629" mass="179833">MAGDNLDVQVTKQQTRTPEDERTIAHTLLIELLSYQLSLPVRWIETQKLLFNTPESVRKYVEIGAKTTLATMGKRMADRQSTAEKLSKPMDFYSYSDQKGDLFYEYSLDAEIQPQLSKQPDPKQSTSPPVAAAPATNTAAPTAPAPVKPSLAQPTSSSSPKKPSGAIPNLSPTHIVIALTAQKVKKSFDVLPIQKSIQELSGGKSTLQNELMGDLGVEFSSVPNGGEYMPLETLGETLQQGFSGKPGKQMSTLISKFISRKMPGGFNQAMMQSHLETFWGFGKENSVIPVCFAITMEPPSRLENADNAKQFLDDVVSRFASFAGISLSYQSSGDGSASGGQSAVMVDSTALDNLRQEQRDYQMKEYKLLAKHLKLNSQGSEELEGFISSTRNMEGKLNRWTTEFGDNFFDGIGPLFNPKKARQYDSSWNWIREETVRLLNQLALGQIDHTDQSLRLIARKWDISCVEIAKDFLQTIEKLKPEIPFKMKSLLRLESPILGMQPVYRYSGRTMMPLTCVSPTTGNLDYKEIPREITGYVPFLKRGRTTVHGEAVPYVHLRRRQPANGEFRHDAALTKTFMEMFELGASSGFTYATKTFLVTGAGPKSIGAGVVEGLLNGGAKVIVTTSRDIAKSADFFANMYRKHGAQGSSLTVIPFNQGSRKDCEDLVEYIYGVDSPVGGDIDYIVPFGAIPEKDDISNLESMTELAHRAMLTNIMRIIGLVYSNKRDRRIDSRPTNVVIPLSFNQGGFGGDGLYPESKLGLETLFNRFYSGNWQQYLTITGAVIGWVRETSLSQALSLVGYAIEQIPDMNVCTFSRAEMAFNILTLMTPAVTELAEDHPVYADLTGGAKEITNIKDIMSESRAKLTSQSNIRRAILAEKSRELNILAGGASSVQSSFSSMRKTRRANLSLQFPQLSGHTDLTADIARLEGMVDLSRTAVVVGYSELGPWGNARTRWDVEHLGDFTLETYVEMSWILGLVTHHEGEINGQVYVGWVDAKTKEPVREDNFKQLYGEHIKKHSGIRFIEPELLGGYDPAKKEFLQEIVVEEDLPSFATSKASADAFKLRLGNKVSIEPIPESEEWLVTVRRGAHFMLPKSVPFDRAVAGLLPSGWDPIRYGIPEDIVQQVDPVTLYTLCCVSEALLSAGIKDPYEFYNHIHVSELANCIGTGAGAMRAGRGLYRDRFLDRPVQSDILSESFLNTTAAWVNMLLFSASGPIKTPVGACATAIESLEMGCEAIKTGKSKVAIVGGYDDFQEEASYEFAMMKATVSSEEELAKGRRPEEMSRPSTTTRSGFVESAGCGVQIVMNAELAIKMALPIYAVVAYSQIAADQNGRSIPAPGQGILTAARERPDRHESKLLDLSYRRKLFDEDIAAIDKWWQEKSQTPGMSESDLNEIQAAARSKIKQAQYMWGNEIRSQDPLISPMRAALATWGLTVDDIQAASMHGTSTKANDTNEAQVINQQMKHLGRRPGNPLLAVCQKSLTGHPKGAAGAWQMNGCIQMLQNSIVPGNRNADNIEIKLKQNKYIVYPKEAIQVREVKATMLTSFGFGQKGGLVVAVAPKFLYSAVAADIYEEYRLRVKERQRVANSAFVSGVIGNSLVKLKDHAPWGKSDEKMREVFLDPTSTQF</sequence>
<dbReference type="Pfam" id="PF02801">
    <property type="entry name" value="Ketoacyl-synt_C"/>
    <property type="match status" value="1"/>
</dbReference>
<dbReference type="GO" id="GO:0005835">
    <property type="term" value="C:fatty acid synthase complex"/>
    <property type="evidence" value="ECO:0007669"/>
    <property type="project" value="InterPro"/>
</dbReference>
<dbReference type="Gene3D" id="3.40.50.720">
    <property type="entry name" value="NAD(P)-binding Rossmann-like Domain"/>
    <property type="match status" value="2"/>
</dbReference>
<dbReference type="InterPro" id="IPR016035">
    <property type="entry name" value="Acyl_Trfase/lysoPLipase"/>
</dbReference>
<dbReference type="InterPro" id="IPR026025">
    <property type="entry name" value="FAS_alpha_yeast"/>
</dbReference>
<dbReference type="Pfam" id="PF18325">
    <property type="entry name" value="Fas_alpha_ACP"/>
    <property type="match status" value="1"/>
</dbReference>
<dbReference type="GO" id="GO:0044550">
    <property type="term" value="P:secondary metabolite biosynthetic process"/>
    <property type="evidence" value="ECO:0007669"/>
    <property type="project" value="UniProtKB-ARBA"/>
</dbReference>
<evidence type="ECO:0000256" key="5">
    <source>
        <dbReference type="ARBA" id="ARBA00023268"/>
    </source>
</evidence>
<dbReference type="SUPFAM" id="SSF51735">
    <property type="entry name" value="NAD(P)-binding Rossmann-fold domains"/>
    <property type="match status" value="1"/>
</dbReference>
<dbReference type="GO" id="GO:0004312">
    <property type="term" value="F:fatty acid synthase activity"/>
    <property type="evidence" value="ECO:0007669"/>
    <property type="project" value="InterPro"/>
</dbReference>
<dbReference type="PROSITE" id="PS52004">
    <property type="entry name" value="KS3_2"/>
    <property type="match status" value="1"/>
</dbReference>
<name>A0A093V6H7_TALMA</name>
<dbReference type="SUPFAM" id="SSF52151">
    <property type="entry name" value="FabD/lysophospholipase-like"/>
    <property type="match status" value="1"/>
</dbReference>
<reference evidence="13" key="2">
    <citation type="journal article" date="2014" name="PLoS Genet.">
        <title>Signature gene expression reveals novel clues to the molecular mechanisms of dimorphic transition in Penicillium marneffei.</title>
        <authorList>
            <person name="Yang E."/>
            <person name="Wang G."/>
            <person name="Cai J."/>
            <person name="Woo P.C."/>
            <person name="Lau S.K."/>
            <person name="Yuen K.-Y."/>
            <person name="Chow W.-N."/>
            <person name="Lin X."/>
        </authorList>
    </citation>
    <scope>NUCLEOTIDE SEQUENCE</scope>
    <source>
        <strain evidence="13">PM1</strain>
    </source>
</reference>
<dbReference type="eggNOG" id="ENOG502T74T">
    <property type="taxonomic scope" value="Eukaryota"/>
</dbReference>
<dbReference type="PANTHER" id="PTHR10982:SF21">
    <property type="entry name" value="FATTY ACID SYNTHASE SUBUNIT BETA"/>
    <property type="match status" value="1"/>
</dbReference>
<keyword evidence="3" id="KW-0597">Phosphoprotein</keyword>
<proteinExistence type="inferred from homology"/>
<dbReference type="SMART" id="SM00825">
    <property type="entry name" value="PKS_KS"/>
    <property type="match status" value="1"/>
</dbReference>
<dbReference type="InterPro" id="IPR036291">
    <property type="entry name" value="NAD(P)-bd_dom_sf"/>
</dbReference>
<evidence type="ECO:0000256" key="8">
    <source>
        <dbReference type="PIRNR" id="PIRNR000454"/>
    </source>
</evidence>
<keyword evidence="4 8" id="KW-0808">Transferase</keyword>
<dbReference type="PANTHER" id="PTHR10982">
    <property type="entry name" value="MALONYL COA-ACYL CARRIER PROTEIN TRANSACYLASE"/>
    <property type="match status" value="1"/>
</dbReference>
<dbReference type="SUPFAM" id="SSF53901">
    <property type="entry name" value="Thiolase-like"/>
    <property type="match status" value="2"/>
</dbReference>
<reference key="1">
    <citation type="journal article" date="2014" name="PLoS Genet.">
        <title>Signature Gene Expression Reveals Novel Clues to the Molecular Mechanisms of Dimorphic Transition in Penicillium marneffei.</title>
        <authorList>
            <person name="Yang E."/>
            <person name="Wang G."/>
            <person name="Cai J."/>
            <person name="Woo P.C."/>
            <person name="Lau S.K."/>
            <person name="Yuen K.-Y."/>
            <person name="Chow W.-N."/>
            <person name="Lin X."/>
        </authorList>
    </citation>
    <scope>NUCLEOTIDE SEQUENCE [LARGE SCALE GENOMIC DNA]</scope>
    <source>
        <strain>PM1</strain>
    </source>
</reference>
<feature type="active site" description="For beta-ketoacyl synthase activity" evidence="9">
    <location>
        <position position="1224"/>
    </location>
</feature>
<dbReference type="InterPro" id="IPR050830">
    <property type="entry name" value="Fungal_FAS"/>
</dbReference>
<dbReference type="Gene3D" id="3.40.47.10">
    <property type="match status" value="1"/>
</dbReference>
<dbReference type="InterPro" id="IPR047224">
    <property type="entry name" value="FAS_alpha_su_C"/>
</dbReference>
<dbReference type="GO" id="GO:0008897">
    <property type="term" value="F:holo-[acyl-carrier-protein] synthase activity"/>
    <property type="evidence" value="ECO:0007669"/>
    <property type="project" value="InterPro"/>
</dbReference>
<comment type="caution">
    <text evidence="13">The sequence shown here is derived from an EMBL/GenBank/DDBJ whole genome shotgun (WGS) entry which is preliminary data.</text>
</comment>
<dbReference type="Pfam" id="PF00109">
    <property type="entry name" value="ketoacyl-synt"/>
    <property type="match status" value="1"/>
</dbReference>
<dbReference type="GO" id="GO:0004315">
    <property type="term" value="F:3-oxoacyl-[acyl-carrier-protein] synthase activity"/>
    <property type="evidence" value="ECO:0007669"/>
    <property type="project" value="InterPro"/>
</dbReference>
<dbReference type="PIRSF" id="PIRSF000454">
    <property type="entry name" value="FAS_yeast_alpha"/>
    <property type="match status" value="1"/>
</dbReference>
<keyword evidence="5" id="KW-0511">Multifunctional enzyme</keyword>
<feature type="compositionally biased region" description="Polar residues" evidence="11">
    <location>
        <begin position="115"/>
        <end position="127"/>
    </location>
</feature>
<dbReference type="GO" id="GO:0004321">
    <property type="term" value="F:fatty-acyl-CoA synthase activity"/>
    <property type="evidence" value="ECO:0007669"/>
    <property type="project" value="UniProtKB-EC"/>
</dbReference>
<dbReference type="CDD" id="cd00828">
    <property type="entry name" value="elong_cond_enzymes"/>
    <property type="match status" value="1"/>
</dbReference>
<feature type="region of interest" description="Disordered" evidence="11">
    <location>
        <begin position="1273"/>
        <end position="1293"/>
    </location>
</feature>
<dbReference type="InterPro" id="IPR014031">
    <property type="entry name" value="Ketoacyl_synth_C"/>
</dbReference>
<dbReference type="GO" id="GO:0042759">
    <property type="term" value="P:long-chain fatty acid biosynthetic process"/>
    <property type="evidence" value="ECO:0007669"/>
    <property type="project" value="UniProtKB-UniRule"/>
</dbReference>
<evidence type="ECO:0000259" key="12">
    <source>
        <dbReference type="PROSITE" id="PS52004"/>
    </source>
</evidence>
<dbReference type="InterPro" id="IPR014030">
    <property type="entry name" value="Ketoacyl_synth_N"/>
</dbReference>
<comment type="catalytic activity">
    <reaction evidence="7">
        <text>a (3R)-hydroxyacyl-[ACP] + NADP(+) = a 3-oxoacyl-[ACP] + NADPH + H(+)</text>
        <dbReference type="Rhea" id="RHEA:17397"/>
        <dbReference type="Rhea" id="RHEA-COMP:9916"/>
        <dbReference type="Rhea" id="RHEA-COMP:9945"/>
        <dbReference type="ChEBI" id="CHEBI:15378"/>
        <dbReference type="ChEBI" id="CHEBI:57783"/>
        <dbReference type="ChEBI" id="CHEBI:58349"/>
        <dbReference type="ChEBI" id="CHEBI:78776"/>
        <dbReference type="ChEBI" id="CHEBI:78827"/>
        <dbReference type="EC" id="1.1.1.100"/>
    </reaction>
</comment>
<evidence type="ECO:0000313" key="13">
    <source>
        <dbReference type="EMBL" id="KFX45549.1"/>
    </source>
</evidence>
<dbReference type="PROSITE" id="PS00606">
    <property type="entry name" value="KS3_1"/>
    <property type="match status" value="1"/>
</dbReference>
<gene>
    <name evidence="13" type="ORF">GQ26_0231640</name>
</gene>
<evidence type="ECO:0000256" key="11">
    <source>
        <dbReference type="SAM" id="MobiDB-lite"/>
    </source>
</evidence>
<dbReference type="InterPro" id="IPR016039">
    <property type="entry name" value="Thiolase-like"/>
</dbReference>
<dbReference type="Gene3D" id="3.30.70.2490">
    <property type="match status" value="1"/>
</dbReference>
<evidence type="ECO:0000256" key="1">
    <source>
        <dbReference type="ARBA" id="ARBA00007485"/>
    </source>
</evidence>
<comment type="catalytic activity">
    <reaction evidence="6">
        <text>acetyl-CoA + n malonyl-CoA + 2n NADPH + 4n H(+) = a long-chain-acyl-CoA + n CoA + n CO2 + 2n NADP(+).</text>
        <dbReference type="EC" id="2.3.1.86"/>
    </reaction>
</comment>
<evidence type="ECO:0000256" key="10">
    <source>
        <dbReference type="PIRSR" id="PIRSR000454-4"/>
    </source>
</evidence>
<dbReference type="InterPro" id="IPR041550">
    <property type="entry name" value="FASI_helical"/>
</dbReference>
<feature type="modified residue" description="O-(pantetheine 4'-phosphoryl)serine" evidence="10">
    <location>
        <position position="205"/>
    </location>
</feature>
<dbReference type="InterPro" id="IPR020841">
    <property type="entry name" value="PKS_Beta-ketoAc_synthase_dom"/>
</dbReference>
<dbReference type="CDD" id="cd08950">
    <property type="entry name" value="KR_fFAS_SDR_c_like"/>
    <property type="match status" value="1"/>
</dbReference>
<dbReference type="HOGENOM" id="CLU_000114_0_0_1"/>